<dbReference type="PANTHER" id="PTHR23026">
    <property type="entry name" value="NADPH NITROREDUCTASE"/>
    <property type="match status" value="1"/>
</dbReference>
<protein>
    <submittedName>
        <fullName evidence="2">Nitroreductase family protein</fullName>
    </submittedName>
</protein>
<evidence type="ECO:0000313" key="3">
    <source>
        <dbReference type="Proteomes" id="UP000582974"/>
    </source>
</evidence>
<organism evidence="2 3">
    <name type="scientific">Haloechinothrix aidingensis</name>
    <dbReference type="NCBI Taxonomy" id="2752311"/>
    <lineage>
        <taxon>Bacteria</taxon>
        <taxon>Bacillati</taxon>
        <taxon>Actinomycetota</taxon>
        <taxon>Actinomycetes</taxon>
        <taxon>Pseudonocardiales</taxon>
        <taxon>Pseudonocardiaceae</taxon>
        <taxon>Haloechinothrix</taxon>
    </lineage>
</organism>
<name>A0A838ACA2_9PSEU</name>
<dbReference type="EMBL" id="JACCKD010000005">
    <property type="protein sequence ID" value="MBA0126870.1"/>
    <property type="molecule type" value="Genomic_DNA"/>
</dbReference>
<feature type="region of interest" description="Disordered" evidence="1">
    <location>
        <begin position="306"/>
        <end position="326"/>
    </location>
</feature>
<feature type="compositionally biased region" description="Basic and acidic residues" evidence="1">
    <location>
        <begin position="308"/>
        <end position="326"/>
    </location>
</feature>
<dbReference type="SUPFAM" id="SSF55469">
    <property type="entry name" value="FMN-dependent nitroreductase-like"/>
    <property type="match status" value="1"/>
</dbReference>
<keyword evidence="3" id="KW-1185">Reference proteome</keyword>
<sequence length="326" mass="35090">MTGWTLADLAVLDRALCTTPSVHNTMPWIVESGSERVDLLEWTDRPPRQHDPTGRDLLLSCGAAVTNLRVAARSLGWSSAVELFPEPDRPALIARITPGARRSVDDGDMALYGALYRRRSYRRPFTSQQVDSGVASALAREGSGEDVRAHRVMAPEIERVAEALTYAASVLRADAALQRELAAWNGGHVAGATGNGRAAAGSDTLPWAGLVRATTRITDVPTLAGRLAGEQLLIIATDTDTAADQVRAGAAVQRAWLAAVASGLAGSVLTQPLHLDEVRDRIRDGLGITGYPQILLRFGYPADTGQESPRDLRDYLRRNETRGALR</sequence>
<dbReference type="GO" id="GO:0016491">
    <property type="term" value="F:oxidoreductase activity"/>
    <property type="evidence" value="ECO:0007669"/>
    <property type="project" value="InterPro"/>
</dbReference>
<comment type="caution">
    <text evidence="2">The sequence shown here is derived from an EMBL/GenBank/DDBJ whole genome shotgun (WGS) entry which is preliminary data.</text>
</comment>
<dbReference type="Proteomes" id="UP000582974">
    <property type="component" value="Unassembled WGS sequence"/>
</dbReference>
<proteinExistence type="predicted"/>
<gene>
    <name evidence="2" type="ORF">H0B56_15065</name>
</gene>
<accession>A0A838ACA2</accession>
<dbReference type="RefSeq" id="WP_180893694.1">
    <property type="nucleotide sequence ID" value="NZ_JACCKD010000005.1"/>
</dbReference>
<dbReference type="InterPro" id="IPR000415">
    <property type="entry name" value="Nitroreductase-like"/>
</dbReference>
<evidence type="ECO:0000256" key="1">
    <source>
        <dbReference type="SAM" id="MobiDB-lite"/>
    </source>
</evidence>
<dbReference type="Gene3D" id="3.40.109.10">
    <property type="entry name" value="NADH Oxidase"/>
    <property type="match status" value="1"/>
</dbReference>
<dbReference type="PANTHER" id="PTHR23026:SF123">
    <property type="entry name" value="NAD(P)H NITROREDUCTASE RV3131-RELATED"/>
    <property type="match status" value="1"/>
</dbReference>
<evidence type="ECO:0000313" key="2">
    <source>
        <dbReference type="EMBL" id="MBA0126870.1"/>
    </source>
</evidence>
<dbReference type="NCBIfam" id="NF047509">
    <property type="entry name" value="Rv3131_FMN_oxido"/>
    <property type="match status" value="1"/>
</dbReference>
<reference evidence="2 3" key="1">
    <citation type="submission" date="2020-07" db="EMBL/GenBank/DDBJ databases">
        <title>Genome of Haloechinothrix sp.</title>
        <authorList>
            <person name="Tang S.-K."/>
            <person name="Yang L."/>
            <person name="Zhu W.-Y."/>
        </authorList>
    </citation>
    <scope>NUCLEOTIDE SEQUENCE [LARGE SCALE GENOMIC DNA]</scope>
    <source>
        <strain evidence="2 3">YIM 98757</strain>
    </source>
</reference>
<dbReference type="InterPro" id="IPR050627">
    <property type="entry name" value="Nitroreductase/BluB"/>
</dbReference>
<dbReference type="AlphaFoldDB" id="A0A838ACA2"/>